<evidence type="ECO:0000256" key="7">
    <source>
        <dbReference type="ARBA" id="ARBA00022723"/>
    </source>
</evidence>
<dbReference type="GO" id="GO:0000701">
    <property type="term" value="F:purine-specific mismatch base pair DNA N-glycosylase activity"/>
    <property type="evidence" value="ECO:0007669"/>
    <property type="project" value="UniProtKB-EC"/>
</dbReference>
<dbReference type="EC" id="3.2.2.31" evidence="4 14"/>
<evidence type="ECO:0000256" key="12">
    <source>
        <dbReference type="ARBA" id="ARBA00023204"/>
    </source>
</evidence>
<dbReference type="GO" id="GO:0046872">
    <property type="term" value="F:metal ion binding"/>
    <property type="evidence" value="ECO:0007669"/>
    <property type="project" value="UniProtKB-UniRule"/>
</dbReference>
<comment type="similarity">
    <text evidence="3 14">Belongs to the Nth/MutY family.</text>
</comment>
<dbReference type="InterPro" id="IPR029119">
    <property type="entry name" value="MutY_C"/>
</dbReference>
<evidence type="ECO:0000256" key="14">
    <source>
        <dbReference type="RuleBase" id="RU365096"/>
    </source>
</evidence>
<keyword evidence="6" id="KW-0004">4Fe-4S</keyword>
<dbReference type="SMART" id="SM00478">
    <property type="entry name" value="ENDO3c"/>
    <property type="match status" value="1"/>
</dbReference>
<gene>
    <name evidence="16" type="primary">yfhQ</name>
    <name evidence="16" type="ORF">KS4_16980</name>
</gene>
<keyword evidence="17" id="KW-1185">Reference proteome</keyword>
<dbReference type="SMART" id="SM00525">
    <property type="entry name" value="FES"/>
    <property type="match status" value="1"/>
</dbReference>
<keyword evidence="12" id="KW-0234">DNA repair</keyword>
<dbReference type="InterPro" id="IPR023170">
    <property type="entry name" value="HhH_base_excis_C"/>
</dbReference>
<evidence type="ECO:0000259" key="15">
    <source>
        <dbReference type="SMART" id="SM00478"/>
    </source>
</evidence>
<dbReference type="GO" id="GO:0006284">
    <property type="term" value="P:base-excision repair"/>
    <property type="evidence" value="ECO:0007669"/>
    <property type="project" value="UniProtKB-UniRule"/>
</dbReference>
<dbReference type="GO" id="GO:0006298">
    <property type="term" value="P:mismatch repair"/>
    <property type="evidence" value="ECO:0007669"/>
    <property type="project" value="TreeGrafter"/>
</dbReference>
<protein>
    <recommendedName>
        <fullName evidence="5 14">Adenine DNA glycosylase</fullName>
        <ecNumber evidence="4 14">3.2.2.31</ecNumber>
    </recommendedName>
</protein>
<dbReference type="InterPro" id="IPR015797">
    <property type="entry name" value="NUDIX_hydrolase-like_dom_sf"/>
</dbReference>
<organism evidence="16 17">
    <name type="scientific">Poriferisphaera corsica</name>
    <dbReference type="NCBI Taxonomy" id="2528020"/>
    <lineage>
        <taxon>Bacteria</taxon>
        <taxon>Pseudomonadati</taxon>
        <taxon>Planctomycetota</taxon>
        <taxon>Phycisphaerae</taxon>
        <taxon>Phycisphaerales</taxon>
        <taxon>Phycisphaeraceae</taxon>
        <taxon>Poriferisphaera</taxon>
    </lineage>
</organism>
<dbReference type="InterPro" id="IPR004036">
    <property type="entry name" value="Endonuclease-III-like_CS2"/>
</dbReference>
<dbReference type="PANTHER" id="PTHR42944:SF1">
    <property type="entry name" value="ADENINE DNA GLYCOSYLASE"/>
    <property type="match status" value="1"/>
</dbReference>
<evidence type="ECO:0000256" key="4">
    <source>
        <dbReference type="ARBA" id="ARBA00012045"/>
    </source>
</evidence>
<keyword evidence="9 16" id="KW-0378">Hydrolase</keyword>
<dbReference type="InterPro" id="IPR005760">
    <property type="entry name" value="A/G_AdeGlyc_MutY"/>
</dbReference>
<dbReference type="InterPro" id="IPR011257">
    <property type="entry name" value="DNA_glycosylase"/>
</dbReference>
<evidence type="ECO:0000256" key="2">
    <source>
        <dbReference type="ARBA" id="ARBA00002933"/>
    </source>
</evidence>
<dbReference type="SUPFAM" id="SSF55811">
    <property type="entry name" value="Nudix"/>
    <property type="match status" value="1"/>
</dbReference>
<dbReference type="Pfam" id="PF10576">
    <property type="entry name" value="EndIII_4Fe-2S"/>
    <property type="match status" value="1"/>
</dbReference>
<dbReference type="Pfam" id="PF14815">
    <property type="entry name" value="NUDIX_4"/>
    <property type="match status" value="1"/>
</dbReference>
<dbReference type="Proteomes" id="UP000317369">
    <property type="component" value="Chromosome"/>
</dbReference>
<dbReference type="GO" id="GO:0051539">
    <property type="term" value="F:4 iron, 4 sulfur cluster binding"/>
    <property type="evidence" value="ECO:0007669"/>
    <property type="project" value="UniProtKB-UniRule"/>
</dbReference>
<dbReference type="PROSITE" id="PS00764">
    <property type="entry name" value="ENDONUCLEASE_III_1"/>
    <property type="match status" value="1"/>
</dbReference>
<dbReference type="Pfam" id="PF00633">
    <property type="entry name" value="HHH"/>
    <property type="match status" value="1"/>
</dbReference>
<dbReference type="InterPro" id="IPR044298">
    <property type="entry name" value="MIG/MutY"/>
</dbReference>
<evidence type="ECO:0000256" key="1">
    <source>
        <dbReference type="ARBA" id="ARBA00000843"/>
    </source>
</evidence>
<dbReference type="GO" id="GO:0034039">
    <property type="term" value="F:8-oxo-7,8-dihydroguanine DNA N-glycosylase activity"/>
    <property type="evidence" value="ECO:0007669"/>
    <property type="project" value="TreeGrafter"/>
</dbReference>
<evidence type="ECO:0000256" key="9">
    <source>
        <dbReference type="ARBA" id="ARBA00022801"/>
    </source>
</evidence>
<dbReference type="InterPro" id="IPR000445">
    <property type="entry name" value="HhH_motif"/>
</dbReference>
<dbReference type="AlphaFoldDB" id="A0A517YTU0"/>
<dbReference type="EMBL" id="CP036425">
    <property type="protein sequence ID" value="QDU33643.1"/>
    <property type="molecule type" value="Genomic_DNA"/>
</dbReference>
<dbReference type="InterPro" id="IPR003651">
    <property type="entry name" value="Endonuclease3_FeS-loop_motif"/>
</dbReference>
<dbReference type="PROSITE" id="PS01155">
    <property type="entry name" value="ENDONUCLEASE_III_2"/>
    <property type="match status" value="1"/>
</dbReference>
<dbReference type="OrthoDB" id="9802365at2"/>
<dbReference type="PANTHER" id="PTHR42944">
    <property type="entry name" value="ADENINE DNA GLYCOSYLASE"/>
    <property type="match status" value="1"/>
</dbReference>
<evidence type="ECO:0000313" key="16">
    <source>
        <dbReference type="EMBL" id="QDU33643.1"/>
    </source>
</evidence>
<keyword evidence="13 14" id="KW-0326">Glycosidase</keyword>
<keyword evidence="8 14" id="KW-0227">DNA damage</keyword>
<dbReference type="InterPro" id="IPR004035">
    <property type="entry name" value="Endouclease-III_FeS-bd_BS"/>
</dbReference>
<dbReference type="Gene3D" id="1.10.1670.10">
    <property type="entry name" value="Helix-hairpin-Helix base-excision DNA repair enzymes (C-terminal)"/>
    <property type="match status" value="1"/>
</dbReference>
<proteinExistence type="inferred from homology"/>
<keyword evidence="10 14" id="KW-0408">Iron</keyword>
<name>A0A517YTU0_9BACT</name>
<dbReference type="SUPFAM" id="SSF48150">
    <property type="entry name" value="DNA-glycosylase"/>
    <property type="match status" value="1"/>
</dbReference>
<dbReference type="GO" id="GO:0035485">
    <property type="term" value="F:adenine/guanine mispair binding"/>
    <property type="evidence" value="ECO:0007669"/>
    <property type="project" value="TreeGrafter"/>
</dbReference>
<evidence type="ECO:0000256" key="13">
    <source>
        <dbReference type="ARBA" id="ARBA00023295"/>
    </source>
</evidence>
<dbReference type="CDD" id="cd00056">
    <property type="entry name" value="ENDO3c"/>
    <property type="match status" value="1"/>
</dbReference>
<evidence type="ECO:0000256" key="11">
    <source>
        <dbReference type="ARBA" id="ARBA00023014"/>
    </source>
</evidence>
<evidence type="ECO:0000256" key="8">
    <source>
        <dbReference type="ARBA" id="ARBA00022763"/>
    </source>
</evidence>
<dbReference type="NCBIfam" id="TIGR01084">
    <property type="entry name" value="mutY"/>
    <property type="match status" value="1"/>
</dbReference>
<dbReference type="GO" id="GO:0032357">
    <property type="term" value="F:oxidized purine DNA binding"/>
    <property type="evidence" value="ECO:0007669"/>
    <property type="project" value="TreeGrafter"/>
</dbReference>
<feature type="domain" description="HhH-GPD" evidence="15">
    <location>
        <begin position="96"/>
        <end position="252"/>
    </location>
</feature>
<sequence>MTLIPTLSTDFLTPLYRFILLHHRQTLTHTVPCQTQDYDLIARYRLMFKPHSNTIKAIRSRLLDWYDQNARSLPWRPASPTSAPIPPYYTLVSEAMLQQTQVATVIPYFHRFLETFPTLETLANADEQQVLTLWQGLGYYRRARNLHACAKTIITEHNGIIPSDIDSLLALPGIGQYTAGAIASIAFNQPAPILDGNVIRILSRIFFITDPTDHTPVKKQLWLLADQLVPAPVSTDFRPGDYNQSMMELGALICSPRNPKCDTCPIQKLCKAYADGSPESLPVTLPKSKPRPVNHHILAITHPSQPNTYLLEQRPPTGLWSNMYQLPTLELNHSKDIATDQLAAYAQKHLKIKPQAITPLKTFKHQTTHLTITFHLHAITPAFIPSQLKPKTQWRSLDKLADLPFSNPQLKAIKAMN</sequence>
<reference evidence="16 17" key="1">
    <citation type="submission" date="2019-02" db="EMBL/GenBank/DDBJ databases">
        <title>Deep-cultivation of Planctomycetes and their phenomic and genomic characterization uncovers novel biology.</title>
        <authorList>
            <person name="Wiegand S."/>
            <person name="Jogler M."/>
            <person name="Boedeker C."/>
            <person name="Pinto D."/>
            <person name="Vollmers J."/>
            <person name="Rivas-Marin E."/>
            <person name="Kohn T."/>
            <person name="Peeters S.H."/>
            <person name="Heuer A."/>
            <person name="Rast P."/>
            <person name="Oberbeckmann S."/>
            <person name="Bunk B."/>
            <person name="Jeske O."/>
            <person name="Meyerdierks A."/>
            <person name="Storesund J.E."/>
            <person name="Kallscheuer N."/>
            <person name="Luecker S."/>
            <person name="Lage O.M."/>
            <person name="Pohl T."/>
            <person name="Merkel B.J."/>
            <person name="Hornburger P."/>
            <person name="Mueller R.-W."/>
            <person name="Bruemmer F."/>
            <person name="Labrenz M."/>
            <person name="Spormann A.M."/>
            <person name="Op den Camp H."/>
            <person name="Overmann J."/>
            <person name="Amann R."/>
            <person name="Jetten M.S.M."/>
            <person name="Mascher T."/>
            <person name="Medema M.H."/>
            <person name="Devos D.P."/>
            <person name="Kaster A.-K."/>
            <person name="Ovreas L."/>
            <person name="Rohde M."/>
            <person name="Galperin M.Y."/>
            <person name="Jogler C."/>
        </authorList>
    </citation>
    <scope>NUCLEOTIDE SEQUENCE [LARGE SCALE GENOMIC DNA]</scope>
    <source>
        <strain evidence="16 17">KS4</strain>
    </source>
</reference>
<dbReference type="Pfam" id="PF00730">
    <property type="entry name" value="HhH-GPD"/>
    <property type="match status" value="1"/>
</dbReference>
<accession>A0A517YTU0</accession>
<comment type="function">
    <text evidence="2">Adenine glycosylase active on G-A mispairs. MutY also corrects error-prone DNA synthesis past GO lesions which are due to the oxidatively damaged form of guanine: 7,8-dihydro-8-oxoguanine (8-oxo-dGTP).</text>
</comment>
<evidence type="ECO:0000256" key="3">
    <source>
        <dbReference type="ARBA" id="ARBA00008343"/>
    </source>
</evidence>
<dbReference type="KEGG" id="pcor:KS4_16980"/>
<dbReference type="Gene3D" id="1.10.340.30">
    <property type="entry name" value="Hypothetical protein, domain 2"/>
    <property type="match status" value="1"/>
</dbReference>
<evidence type="ECO:0000256" key="10">
    <source>
        <dbReference type="ARBA" id="ARBA00023004"/>
    </source>
</evidence>
<comment type="catalytic activity">
    <reaction evidence="1 14">
        <text>Hydrolyzes free adenine bases from 7,8-dihydro-8-oxoguanine:adenine mismatched double-stranded DNA, leaving an apurinic site.</text>
        <dbReference type="EC" id="3.2.2.31"/>
    </reaction>
</comment>
<evidence type="ECO:0000313" key="17">
    <source>
        <dbReference type="Proteomes" id="UP000317369"/>
    </source>
</evidence>
<comment type="cofactor">
    <cofactor evidence="14">
        <name>[4Fe-4S] cluster</name>
        <dbReference type="ChEBI" id="CHEBI:49883"/>
    </cofactor>
    <text evidence="14">Binds 1 [4Fe-4S] cluster.</text>
</comment>
<dbReference type="Gene3D" id="3.90.79.10">
    <property type="entry name" value="Nucleoside Triphosphate Pyrophosphohydrolase"/>
    <property type="match status" value="1"/>
</dbReference>
<evidence type="ECO:0000256" key="5">
    <source>
        <dbReference type="ARBA" id="ARBA00022023"/>
    </source>
</evidence>
<dbReference type="FunFam" id="1.10.340.30:FF:000002">
    <property type="entry name" value="Adenine DNA glycosylase"/>
    <property type="match status" value="1"/>
</dbReference>
<keyword evidence="11" id="KW-0411">Iron-sulfur</keyword>
<evidence type="ECO:0000256" key="6">
    <source>
        <dbReference type="ARBA" id="ARBA00022485"/>
    </source>
</evidence>
<keyword evidence="7" id="KW-0479">Metal-binding</keyword>
<dbReference type="CDD" id="cd03431">
    <property type="entry name" value="NUDIX_DNA_Glycosylase_C-MutY"/>
    <property type="match status" value="1"/>
</dbReference>
<dbReference type="InterPro" id="IPR003265">
    <property type="entry name" value="HhH-GPD_domain"/>
</dbReference>